<feature type="transmembrane region" description="Helical" evidence="2">
    <location>
        <begin position="187"/>
        <end position="206"/>
    </location>
</feature>
<organism evidence="3 4">
    <name type="scientific">Aspergillus mulundensis</name>
    <dbReference type="NCBI Taxonomy" id="1810919"/>
    <lineage>
        <taxon>Eukaryota</taxon>
        <taxon>Fungi</taxon>
        <taxon>Dikarya</taxon>
        <taxon>Ascomycota</taxon>
        <taxon>Pezizomycotina</taxon>
        <taxon>Eurotiomycetes</taxon>
        <taxon>Eurotiomycetidae</taxon>
        <taxon>Eurotiales</taxon>
        <taxon>Aspergillaceae</taxon>
        <taxon>Aspergillus</taxon>
        <taxon>Aspergillus subgen. Nidulantes</taxon>
    </lineage>
</organism>
<gene>
    <name evidence="3" type="ORF">DSM5745_09017</name>
</gene>
<evidence type="ECO:0000256" key="2">
    <source>
        <dbReference type="SAM" id="Phobius"/>
    </source>
</evidence>
<evidence type="ECO:0000313" key="4">
    <source>
        <dbReference type="Proteomes" id="UP000256690"/>
    </source>
</evidence>
<dbReference type="InterPro" id="IPR013920">
    <property type="entry name" value="DUF1774_fun"/>
</dbReference>
<feature type="transmembrane region" description="Helical" evidence="2">
    <location>
        <begin position="126"/>
        <end position="144"/>
    </location>
</feature>
<feature type="transmembrane region" description="Helical" evidence="2">
    <location>
        <begin position="156"/>
        <end position="175"/>
    </location>
</feature>
<dbReference type="GeneID" id="38119387"/>
<protein>
    <recommendedName>
        <fullName evidence="5">DUF1774-domain-containing protein</fullName>
    </recommendedName>
</protein>
<dbReference type="Proteomes" id="UP000256690">
    <property type="component" value="Unassembled WGS sequence"/>
</dbReference>
<dbReference type="EMBL" id="PVWQ01000012">
    <property type="protein sequence ID" value="RDW67151.1"/>
    <property type="molecule type" value="Genomic_DNA"/>
</dbReference>
<proteinExistence type="predicted"/>
<evidence type="ECO:0000313" key="3">
    <source>
        <dbReference type="EMBL" id="RDW67151.1"/>
    </source>
</evidence>
<dbReference type="RefSeq" id="XP_026600119.1">
    <property type="nucleotide sequence ID" value="XM_026751033.1"/>
</dbReference>
<accession>A0A3D8QZQ8</accession>
<feature type="transmembrane region" description="Helical" evidence="2">
    <location>
        <begin position="99"/>
        <end position="120"/>
    </location>
</feature>
<keyword evidence="2" id="KW-0472">Membrane</keyword>
<feature type="transmembrane region" description="Helical" evidence="2">
    <location>
        <begin position="236"/>
        <end position="255"/>
    </location>
</feature>
<dbReference type="OrthoDB" id="3342455at2759"/>
<dbReference type="STRING" id="1810919.A0A3D8QZQ8"/>
<evidence type="ECO:0008006" key="5">
    <source>
        <dbReference type="Google" id="ProtNLM"/>
    </source>
</evidence>
<keyword evidence="2" id="KW-0812">Transmembrane</keyword>
<comment type="caution">
    <text evidence="3">The sequence shown here is derived from an EMBL/GenBank/DDBJ whole genome shotgun (WGS) entry which is preliminary data.</text>
</comment>
<evidence type="ECO:0000256" key="1">
    <source>
        <dbReference type="SAM" id="MobiDB-lite"/>
    </source>
</evidence>
<name>A0A3D8QZQ8_9EURO</name>
<dbReference type="PANTHER" id="PTHR37992:SF1">
    <property type="entry name" value="DUF1774-DOMAIN-CONTAINING PROTEIN"/>
    <property type="match status" value="1"/>
</dbReference>
<feature type="transmembrane region" description="Helical" evidence="2">
    <location>
        <begin position="61"/>
        <end position="87"/>
    </location>
</feature>
<dbReference type="AlphaFoldDB" id="A0A3D8QZQ8"/>
<feature type="region of interest" description="Disordered" evidence="1">
    <location>
        <begin position="273"/>
        <end position="292"/>
    </location>
</feature>
<sequence>MPFYNPFARRDSHGQYPLTAYRILVPLSWALVVVIGIYYSVHKPHDVSHGHNIWSQLERRFTAFSVNATVVEIYWIILLLSQIFYVFQLFNQDDAVVALAANAASHFILNNLFIVAWLLLWTRSHFWPAEIFVVASFINQHLLFWRVRSLPPVSHVAVVAGPYAWSLIALFWGGAAAVSAHNAATHISANIFLWIIFLIGSIHIFLATDDLLGYSLSLLTFGLAVAQTSHKSDLHLQWIFAWVIFGVFLLDSLYITSAKYSGRDVFLRAPREADSGDAERAPLLNDSAGPAS</sequence>
<keyword evidence="2" id="KW-1133">Transmembrane helix</keyword>
<keyword evidence="4" id="KW-1185">Reference proteome</keyword>
<dbReference type="Pfam" id="PF08611">
    <property type="entry name" value="DUF1774"/>
    <property type="match status" value="1"/>
</dbReference>
<reference evidence="3 4" key="1">
    <citation type="journal article" date="2018" name="IMA Fungus">
        <title>IMA Genome-F 9: Draft genome sequence of Annulohypoxylon stygium, Aspergillus mulundensis, Berkeleyomyces basicola (syn. Thielaviopsis basicola), Ceratocystis smalleyi, two Cercospora beticola strains, Coleophoma cylindrospora, Fusarium fracticaudum, Phialophora cf. hyalina, and Morchella septimelata.</title>
        <authorList>
            <person name="Wingfield B.D."/>
            <person name="Bills G.F."/>
            <person name="Dong Y."/>
            <person name="Huang W."/>
            <person name="Nel W.J."/>
            <person name="Swalarsk-Parry B.S."/>
            <person name="Vaghefi N."/>
            <person name="Wilken P.M."/>
            <person name="An Z."/>
            <person name="de Beer Z.W."/>
            <person name="De Vos L."/>
            <person name="Chen L."/>
            <person name="Duong T.A."/>
            <person name="Gao Y."/>
            <person name="Hammerbacher A."/>
            <person name="Kikkert J.R."/>
            <person name="Li Y."/>
            <person name="Li H."/>
            <person name="Li K."/>
            <person name="Li Q."/>
            <person name="Liu X."/>
            <person name="Ma X."/>
            <person name="Naidoo K."/>
            <person name="Pethybridge S.J."/>
            <person name="Sun J."/>
            <person name="Steenkamp E.T."/>
            <person name="van der Nest M.A."/>
            <person name="van Wyk S."/>
            <person name="Wingfield M.J."/>
            <person name="Xiong C."/>
            <person name="Yue Q."/>
            <person name="Zhang X."/>
        </authorList>
    </citation>
    <scope>NUCLEOTIDE SEQUENCE [LARGE SCALE GENOMIC DNA]</scope>
    <source>
        <strain evidence="3 4">DSM 5745</strain>
    </source>
</reference>
<dbReference type="PANTHER" id="PTHR37992">
    <property type="entry name" value="EXPRESSED PROTEIN"/>
    <property type="match status" value="1"/>
</dbReference>
<feature type="transmembrane region" description="Helical" evidence="2">
    <location>
        <begin position="21"/>
        <end position="41"/>
    </location>
</feature>